<proteinExistence type="predicted"/>
<accession>A0ABU6Z9U0</accession>
<reference evidence="2 3" key="1">
    <citation type="journal article" date="2023" name="Plants (Basel)">
        <title>Bridging the Gap: Combining Genomics and Transcriptomics Approaches to Understand Stylosanthes scabra, an Orphan Legume from the Brazilian Caatinga.</title>
        <authorList>
            <person name="Ferreira-Neto J.R.C."/>
            <person name="da Silva M.D."/>
            <person name="Binneck E."/>
            <person name="de Melo N.F."/>
            <person name="da Silva R.H."/>
            <person name="de Melo A.L.T.M."/>
            <person name="Pandolfi V."/>
            <person name="Bustamante F.O."/>
            <person name="Brasileiro-Vidal A.C."/>
            <person name="Benko-Iseppon A.M."/>
        </authorList>
    </citation>
    <scope>NUCLEOTIDE SEQUENCE [LARGE SCALE GENOMIC DNA]</scope>
    <source>
        <tissue evidence="2">Leaves</tissue>
    </source>
</reference>
<evidence type="ECO:0000313" key="3">
    <source>
        <dbReference type="Proteomes" id="UP001341840"/>
    </source>
</evidence>
<evidence type="ECO:0000256" key="1">
    <source>
        <dbReference type="SAM" id="MobiDB-lite"/>
    </source>
</evidence>
<feature type="region of interest" description="Disordered" evidence="1">
    <location>
        <begin position="36"/>
        <end position="73"/>
    </location>
</feature>
<dbReference type="Proteomes" id="UP001341840">
    <property type="component" value="Unassembled WGS sequence"/>
</dbReference>
<dbReference type="EMBL" id="JASCZI010271941">
    <property type="protein sequence ID" value="MED6218028.1"/>
    <property type="molecule type" value="Genomic_DNA"/>
</dbReference>
<keyword evidence="3" id="KW-1185">Reference proteome</keyword>
<name>A0ABU6Z9U0_9FABA</name>
<organism evidence="2 3">
    <name type="scientific">Stylosanthes scabra</name>
    <dbReference type="NCBI Taxonomy" id="79078"/>
    <lineage>
        <taxon>Eukaryota</taxon>
        <taxon>Viridiplantae</taxon>
        <taxon>Streptophyta</taxon>
        <taxon>Embryophyta</taxon>
        <taxon>Tracheophyta</taxon>
        <taxon>Spermatophyta</taxon>
        <taxon>Magnoliopsida</taxon>
        <taxon>eudicotyledons</taxon>
        <taxon>Gunneridae</taxon>
        <taxon>Pentapetalae</taxon>
        <taxon>rosids</taxon>
        <taxon>fabids</taxon>
        <taxon>Fabales</taxon>
        <taxon>Fabaceae</taxon>
        <taxon>Papilionoideae</taxon>
        <taxon>50 kb inversion clade</taxon>
        <taxon>dalbergioids sensu lato</taxon>
        <taxon>Dalbergieae</taxon>
        <taxon>Pterocarpus clade</taxon>
        <taxon>Stylosanthes</taxon>
    </lineage>
</organism>
<sequence length="102" mass="11829">MTHKKRDCTYIYEDALTIVQFKKLRIVINHPRSELSQNDSLSRVLGKEQPGRVRGVGTGPSPTQIVKHGTHQTNFESHVDVEEYKREIMELKEKAAEEKKKR</sequence>
<comment type="caution">
    <text evidence="2">The sequence shown here is derived from an EMBL/GenBank/DDBJ whole genome shotgun (WGS) entry which is preliminary data.</text>
</comment>
<gene>
    <name evidence="2" type="ORF">PIB30_023268</name>
</gene>
<protein>
    <submittedName>
        <fullName evidence="2">Uncharacterized protein</fullName>
    </submittedName>
</protein>
<evidence type="ECO:0000313" key="2">
    <source>
        <dbReference type="EMBL" id="MED6218028.1"/>
    </source>
</evidence>